<evidence type="ECO:0000313" key="2">
    <source>
        <dbReference type="Proteomes" id="UP000615796"/>
    </source>
</evidence>
<proteinExistence type="predicted"/>
<sequence length="79" mass="8879">MKETIDKINQAIDRCEHQELAYQVGKIAREKGMSHLADKTGLSRETLYRTLSRKGNPCLKTVLVVMNELGLNLSCDQSS</sequence>
<comment type="caution">
    <text evidence="1">The sequence shown here is derived from an EMBL/GenBank/DDBJ whole genome shotgun (WGS) entry which is preliminary data.</text>
</comment>
<dbReference type="Proteomes" id="UP000615796">
    <property type="component" value="Unassembled WGS sequence"/>
</dbReference>
<dbReference type="PANTHER" id="PTHR40275:SF1">
    <property type="entry name" value="SSL7038 PROTEIN"/>
    <property type="match status" value="1"/>
</dbReference>
<dbReference type="InterPro" id="IPR014057">
    <property type="entry name" value="HI1420"/>
</dbReference>
<dbReference type="SUPFAM" id="SSF47413">
    <property type="entry name" value="lambda repressor-like DNA-binding domains"/>
    <property type="match status" value="1"/>
</dbReference>
<dbReference type="Pfam" id="PF21716">
    <property type="entry name" value="dnstrm_HI1420"/>
    <property type="match status" value="1"/>
</dbReference>
<dbReference type="GO" id="GO:0003677">
    <property type="term" value="F:DNA binding"/>
    <property type="evidence" value="ECO:0007669"/>
    <property type="project" value="InterPro"/>
</dbReference>
<protein>
    <submittedName>
        <fullName evidence="1">Addiction module antidote protein</fullName>
    </submittedName>
</protein>
<dbReference type="EMBL" id="JACRUP010000023">
    <property type="protein sequence ID" value="MBC5853048.1"/>
    <property type="molecule type" value="Genomic_DNA"/>
</dbReference>
<reference evidence="1" key="1">
    <citation type="submission" date="2020-08" db="EMBL/GenBank/DDBJ databases">
        <title>Genome Sequencing and Pan-Genome Analysis of Migratory bird Vibrio Strains, Inner Mongolia.</title>
        <authorList>
            <person name="Zheng L."/>
        </authorList>
    </citation>
    <scope>NUCLEOTIDE SEQUENCE</scope>
    <source>
        <strain evidence="1">M13F</strain>
    </source>
</reference>
<keyword evidence="2" id="KW-1185">Reference proteome</keyword>
<gene>
    <name evidence="1" type="ORF">H8Q88_19410</name>
</gene>
<dbReference type="RefSeq" id="WP_187027195.1">
    <property type="nucleotide sequence ID" value="NZ_JACRUP010000023.1"/>
</dbReference>
<name>A0A9X0RB05_VIBME</name>
<dbReference type="AlphaFoldDB" id="A0A9X0RB05"/>
<evidence type="ECO:0000313" key="1">
    <source>
        <dbReference type="EMBL" id="MBC5853048.1"/>
    </source>
</evidence>
<dbReference type="InterPro" id="IPR010982">
    <property type="entry name" value="Lambda_DNA-bd_dom_sf"/>
</dbReference>
<dbReference type="PANTHER" id="PTHR40275">
    <property type="entry name" value="SSL7038 PROTEIN"/>
    <property type="match status" value="1"/>
</dbReference>
<dbReference type="NCBIfam" id="TIGR02684">
    <property type="entry name" value="dnstrm_HI1420"/>
    <property type="match status" value="1"/>
</dbReference>
<accession>A0A9X0RB05</accession>
<organism evidence="1 2">
    <name type="scientific">Vibrio metschnikovii</name>
    <dbReference type="NCBI Taxonomy" id="28172"/>
    <lineage>
        <taxon>Bacteria</taxon>
        <taxon>Pseudomonadati</taxon>
        <taxon>Pseudomonadota</taxon>
        <taxon>Gammaproteobacteria</taxon>
        <taxon>Vibrionales</taxon>
        <taxon>Vibrionaceae</taxon>
        <taxon>Vibrio</taxon>
    </lineage>
</organism>